<reference evidence="3" key="1">
    <citation type="submission" date="2025-08" db="UniProtKB">
        <authorList>
            <consortium name="RefSeq"/>
        </authorList>
    </citation>
    <scope>IDENTIFICATION</scope>
    <source>
        <tissue evidence="3">Whole body</tissue>
    </source>
</reference>
<dbReference type="InterPro" id="IPR002589">
    <property type="entry name" value="Macro_dom"/>
</dbReference>
<dbReference type="PROSITE" id="PS51154">
    <property type="entry name" value="MACRO"/>
    <property type="match status" value="1"/>
</dbReference>
<organism evidence="2 3">
    <name type="scientific">Polistes dominula</name>
    <name type="common">European paper wasp</name>
    <name type="synonym">Vespa dominula</name>
    <dbReference type="NCBI Taxonomy" id="743375"/>
    <lineage>
        <taxon>Eukaryota</taxon>
        <taxon>Metazoa</taxon>
        <taxon>Ecdysozoa</taxon>
        <taxon>Arthropoda</taxon>
        <taxon>Hexapoda</taxon>
        <taxon>Insecta</taxon>
        <taxon>Pterygota</taxon>
        <taxon>Neoptera</taxon>
        <taxon>Endopterygota</taxon>
        <taxon>Hymenoptera</taxon>
        <taxon>Apocrita</taxon>
        <taxon>Aculeata</taxon>
        <taxon>Vespoidea</taxon>
        <taxon>Vespidae</taxon>
        <taxon>Polistinae</taxon>
        <taxon>Polistini</taxon>
        <taxon>Polistes</taxon>
    </lineage>
</organism>
<dbReference type="RefSeq" id="XP_015178437.1">
    <property type="nucleotide sequence ID" value="XM_015322951.1"/>
</dbReference>
<dbReference type="GeneID" id="107067431"/>
<name>A0ABM1IE00_POLDO</name>
<dbReference type="Proteomes" id="UP000694924">
    <property type="component" value="Unplaced"/>
</dbReference>
<proteinExistence type="predicted"/>
<evidence type="ECO:0000313" key="3">
    <source>
        <dbReference type="RefSeq" id="XP_015178437.1"/>
    </source>
</evidence>
<evidence type="ECO:0000259" key="1">
    <source>
        <dbReference type="PROSITE" id="PS51154"/>
    </source>
</evidence>
<dbReference type="PANTHER" id="PTHR11106:SF27">
    <property type="entry name" value="MACRO DOMAIN-CONTAINING PROTEIN"/>
    <property type="match status" value="1"/>
</dbReference>
<protein>
    <submittedName>
        <fullName evidence="3">Macro domain-containing protein CT2219-like</fullName>
    </submittedName>
</protein>
<dbReference type="CDD" id="cd02908">
    <property type="entry name" value="Macro_OAADPr_deacetylase"/>
    <property type="match status" value="1"/>
</dbReference>
<evidence type="ECO:0000313" key="2">
    <source>
        <dbReference type="Proteomes" id="UP000694924"/>
    </source>
</evidence>
<dbReference type="SUPFAM" id="SSF52949">
    <property type="entry name" value="Macro domain-like"/>
    <property type="match status" value="1"/>
</dbReference>
<dbReference type="Pfam" id="PF01661">
    <property type="entry name" value="Macro"/>
    <property type="match status" value="1"/>
</dbReference>
<dbReference type="PANTHER" id="PTHR11106">
    <property type="entry name" value="GANGLIOSIDE INDUCED DIFFERENTIATION ASSOCIATED PROTEIN 2-RELATED"/>
    <property type="match status" value="1"/>
</dbReference>
<keyword evidence="2" id="KW-1185">Reference proteome</keyword>
<gene>
    <name evidence="3" type="primary">LOC107067431</name>
</gene>
<sequence>MQRISAYVRTLNSTFIQSFVPYLTTRTMASNNDAKTSFENKKQEYMNMSLEERKKSFKSTTKSINEIPTWAEYWFKNKSIISVKVSNQNAKAGMDVAKKISFWMGDITTLEVDAIVNAANSVLIPGGGVDGAIHKAAGPYLKMECATLGRCPAGEAKITGGYSLPAKYVIHTVGPVGKIPEVLEKCYKNCLDLAKVYGLRTIAFPCISTGVYGYPQEAAARVALSTVTNYLINDIDSMDRVIFCLFLNSDKEIYEKLLPSYFDLN</sequence>
<accession>A0ABM1IE00</accession>
<dbReference type="InterPro" id="IPR043472">
    <property type="entry name" value="Macro_dom-like"/>
</dbReference>
<feature type="domain" description="Macro" evidence="1">
    <location>
        <begin position="87"/>
        <end position="262"/>
    </location>
</feature>
<dbReference type="SMART" id="SM00506">
    <property type="entry name" value="A1pp"/>
    <property type="match status" value="1"/>
</dbReference>
<dbReference type="Gene3D" id="3.40.220.10">
    <property type="entry name" value="Leucine Aminopeptidase, subunit E, domain 1"/>
    <property type="match status" value="1"/>
</dbReference>